<dbReference type="Proteomes" id="UP000273807">
    <property type="component" value="Unassembled WGS sequence"/>
</dbReference>
<evidence type="ECO:0008006" key="3">
    <source>
        <dbReference type="Google" id="ProtNLM"/>
    </source>
</evidence>
<reference evidence="1 2" key="1">
    <citation type="submission" date="2018-10" db="EMBL/GenBank/DDBJ databases">
        <title>Genome sequencing of Arthrobacter oryzae TNB02.</title>
        <authorList>
            <person name="Cho Y.-J."/>
            <person name="Cho A."/>
            <person name="Kim O.-S."/>
        </authorList>
    </citation>
    <scope>NUCLEOTIDE SEQUENCE [LARGE SCALE GENOMIC DNA]</scope>
    <source>
        <strain evidence="1 2">TNB02</strain>
    </source>
</reference>
<evidence type="ECO:0000313" key="2">
    <source>
        <dbReference type="Proteomes" id="UP000273807"/>
    </source>
</evidence>
<sequence length="129" mass="12971">MAVEALASASPATASAAAVQAPDSSLVAWMAVLDVLEAAVEAAERALNDPLGPLASAHGVAAARWSAPSLSGPLPAAASRRAVALAAAQERVSERLEAARRDVIRQLNAVKSVPGVGERPGAVYLDLNG</sequence>
<protein>
    <recommendedName>
        <fullName evidence="3">Flagellar protein FlgN</fullName>
    </recommendedName>
</protein>
<organism evidence="1 2">
    <name type="scientific">Arthrobacter oryzae</name>
    <dbReference type="NCBI Taxonomy" id="409290"/>
    <lineage>
        <taxon>Bacteria</taxon>
        <taxon>Bacillati</taxon>
        <taxon>Actinomycetota</taxon>
        <taxon>Actinomycetes</taxon>
        <taxon>Micrococcales</taxon>
        <taxon>Micrococcaceae</taxon>
        <taxon>Arthrobacter</taxon>
    </lineage>
</organism>
<dbReference type="EMBL" id="RBED01000012">
    <property type="protein sequence ID" value="RNL61567.1"/>
    <property type="molecule type" value="Genomic_DNA"/>
</dbReference>
<proteinExistence type="predicted"/>
<keyword evidence="2" id="KW-1185">Reference proteome</keyword>
<dbReference type="AlphaFoldDB" id="A0A3N0CDP0"/>
<accession>A0A3N0CDP0</accession>
<name>A0A3N0CDP0_9MICC</name>
<evidence type="ECO:0000313" key="1">
    <source>
        <dbReference type="EMBL" id="RNL61567.1"/>
    </source>
</evidence>
<comment type="caution">
    <text evidence="1">The sequence shown here is derived from an EMBL/GenBank/DDBJ whole genome shotgun (WGS) entry which is preliminary data.</text>
</comment>
<gene>
    <name evidence="1" type="ORF">D7003_01310</name>
</gene>